<feature type="region of interest" description="Disordered" evidence="1">
    <location>
        <begin position="39"/>
        <end position="65"/>
    </location>
</feature>
<evidence type="ECO:0000313" key="4">
    <source>
        <dbReference type="EMBL" id="DAF55486.1"/>
    </source>
</evidence>
<dbReference type="Gene3D" id="1.10.530.10">
    <property type="match status" value="1"/>
</dbReference>
<dbReference type="SUPFAM" id="SSF53955">
    <property type="entry name" value="Lysozyme-like"/>
    <property type="match status" value="1"/>
</dbReference>
<accession>A0A8S5SWX9</accession>
<proteinExistence type="predicted"/>
<protein>
    <submittedName>
        <fullName evidence="4">Tail tape measure</fullName>
    </submittedName>
</protein>
<keyword evidence="2" id="KW-1133">Transmembrane helix</keyword>
<feature type="transmembrane region" description="Helical" evidence="2">
    <location>
        <begin position="275"/>
        <end position="295"/>
    </location>
</feature>
<reference evidence="4" key="1">
    <citation type="journal article" date="2021" name="Proc. Natl. Acad. Sci. U.S.A.">
        <title>A Catalog of Tens of Thousands of Viruses from Human Metagenomes Reveals Hidden Associations with Chronic Diseases.</title>
        <authorList>
            <person name="Tisza M.J."/>
            <person name="Buck C.B."/>
        </authorList>
    </citation>
    <scope>NUCLEOTIDE SEQUENCE</scope>
    <source>
        <strain evidence="4">CtLYp5</strain>
    </source>
</reference>
<sequence>MATVIDTLFLELGIDSSKFSGEAAKAEKQYDRLERSVSKVEKAEKNAAKTTKENSEARRKSVVDTQKADASMQGLLKTVNASIKGFAAFTGLLLGASGLSKLALDAAKANRELDTTAKNLGMARKELSAWQGAAEMAGESANGMSGYMKTLSGDMQSLIMMGDTSVLPYFNALGVSLLDSTGKARKLDDVMLDLADRFSTMDRKQAYTLAQQMGIDDGTFNTLSRGRAEMERMLEIQRDMYHSSEADIENSRKLAEARAVLNARWESLKLMIGNALIPVLTTLTEIVSGFVGFLVKHEHVTKGVFLGIATAIGVFLVPMLVTATAAVFAFIAPFTPLIAAVTGLAAAFGLLYDDYKTWAEGGKSLFDWGRFTSYINSSKVSTDSLGKSFIYLTTGYTSWSEAANGMLDWMRLKGFIDGNTVSVGSLMNGFKNLASELSDGLMPYLMDIVEIFNRLKEGDFSGAGEAVKVAFNRRWEAVKSFAGAAWDRVAGTVDVATGHDVGTLSGGNSAVDNMVSGIDGKVSQAAAFAVKHAAKRSLKQCALYVNNALRAQGIRSSGNGVDVASNLLKSGQGFHQVAYSKDYVPQIGDVMSMKSNSRSGHNWGHAAIYTKEGWVSDFKQGEKYGNTGAASAQYWKEIQSGRIVPIIARRGGGGGGTRSAIAVTGKEDWLNKINAKDTVSNADSRLSAVSQKYGIPQHMLYSVWAQESRKGNMKKSSAAGAKGHFQFMPGTAKAYGISGREWDFDASSDAAARYFQWLLRHYGGDHNKALAAYNWGNGNLDKAIKRYGNDWLSHAPKETQGYVNSINKMMAYKGRGGMMSRPLGGQDVAQNLSNQQGRINASRGAANPHNVSNTQNTQITVNGGINVQTSASTVRGNVQDAMDGLNSRAGQYAVAQM</sequence>
<dbReference type="InterPro" id="IPR008258">
    <property type="entry name" value="Transglycosylase_SLT_dom_1"/>
</dbReference>
<feature type="compositionally biased region" description="Basic and acidic residues" evidence="1">
    <location>
        <begin position="39"/>
        <end position="62"/>
    </location>
</feature>
<keyword evidence="2" id="KW-0812">Transmembrane</keyword>
<dbReference type="PANTHER" id="PTHR37423:SF2">
    <property type="entry name" value="MEMBRANE-BOUND LYTIC MUREIN TRANSGLYCOSYLASE C"/>
    <property type="match status" value="1"/>
</dbReference>
<feature type="domain" description="Transglycosylase SLT" evidence="3">
    <location>
        <begin position="690"/>
        <end position="789"/>
    </location>
</feature>
<dbReference type="Pfam" id="PF01464">
    <property type="entry name" value="SLT"/>
    <property type="match status" value="1"/>
</dbReference>
<evidence type="ECO:0000259" key="3">
    <source>
        <dbReference type="Pfam" id="PF01464"/>
    </source>
</evidence>
<dbReference type="InterPro" id="IPR023346">
    <property type="entry name" value="Lysozyme-like_dom_sf"/>
</dbReference>
<evidence type="ECO:0000256" key="2">
    <source>
        <dbReference type="SAM" id="Phobius"/>
    </source>
</evidence>
<dbReference type="Gene3D" id="3.90.1720.10">
    <property type="entry name" value="endopeptidase domain like (from Nostoc punctiforme)"/>
    <property type="match status" value="1"/>
</dbReference>
<feature type="transmembrane region" description="Helical" evidence="2">
    <location>
        <begin position="304"/>
        <end position="331"/>
    </location>
</feature>
<organism evidence="4">
    <name type="scientific">Myoviridae sp. ctLYp5</name>
    <dbReference type="NCBI Taxonomy" id="2827680"/>
    <lineage>
        <taxon>Viruses</taxon>
        <taxon>Duplodnaviria</taxon>
        <taxon>Heunggongvirae</taxon>
        <taxon>Uroviricota</taxon>
        <taxon>Caudoviricetes</taxon>
    </lineage>
</organism>
<keyword evidence="2" id="KW-0472">Membrane</keyword>
<dbReference type="EMBL" id="BK032693">
    <property type="protein sequence ID" value="DAF55486.1"/>
    <property type="molecule type" value="Genomic_DNA"/>
</dbReference>
<evidence type="ECO:0000256" key="1">
    <source>
        <dbReference type="SAM" id="MobiDB-lite"/>
    </source>
</evidence>
<feature type="transmembrane region" description="Helical" evidence="2">
    <location>
        <begin position="337"/>
        <end position="355"/>
    </location>
</feature>
<dbReference type="PANTHER" id="PTHR37423">
    <property type="entry name" value="SOLUBLE LYTIC MUREIN TRANSGLYCOSYLASE-RELATED"/>
    <property type="match status" value="1"/>
</dbReference>
<name>A0A8S5SWX9_9CAUD</name>